<keyword evidence="3" id="KW-0479">Metal-binding</keyword>
<name>A0AAD9ZQV1_9ROSI</name>
<dbReference type="GO" id="GO:0000785">
    <property type="term" value="C:chromatin"/>
    <property type="evidence" value="ECO:0007669"/>
    <property type="project" value="TreeGrafter"/>
</dbReference>
<comment type="similarity">
    <text evidence="2">Belongs to the JARID1 histone demethylase family.</text>
</comment>
<dbReference type="AlphaFoldDB" id="A0AAD9ZQV1"/>
<accession>A0AAD9ZQV1</accession>
<proteinExistence type="inferred from homology"/>
<dbReference type="GO" id="GO:0000118">
    <property type="term" value="C:histone deacetylase complex"/>
    <property type="evidence" value="ECO:0007669"/>
    <property type="project" value="TreeGrafter"/>
</dbReference>
<dbReference type="InterPro" id="IPR045109">
    <property type="entry name" value="LSDs-like"/>
</dbReference>
<dbReference type="Gene3D" id="2.60.120.650">
    <property type="entry name" value="Cupin"/>
    <property type="match status" value="1"/>
</dbReference>
<dbReference type="GO" id="GO:0006357">
    <property type="term" value="P:regulation of transcription by RNA polymerase II"/>
    <property type="evidence" value="ECO:0007669"/>
    <property type="project" value="TreeGrafter"/>
</dbReference>
<evidence type="ECO:0000256" key="3">
    <source>
        <dbReference type="ARBA" id="ARBA00022723"/>
    </source>
</evidence>
<dbReference type="Proteomes" id="UP001281410">
    <property type="component" value="Unassembled WGS sequence"/>
</dbReference>
<dbReference type="GO" id="GO:0003712">
    <property type="term" value="F:transcription coregulator activity"/>
    <property type="evidence" value="ECO:0007669"/>
    <property type="project" value="TreeGrafter"/>
</dbReference>
<gene>
    <name evidence="5" type="ORF">Dsin_028443</name>
</gene>
<dbReference type="EMBL" id="JANJYJ010000009">
    <property type="protein sequence ID" value="KAK3188882.1"/>
    <property type="molecule type" value="Genomic_DNA"/>
</dbReference>
<evidence type="ECO:0000256" key="1">
    <source>
        <dbReference type="ARBA" id="ARBA00004123"/>
    </source>
</evidence>
<comment type="caution">
    <text evidence="5">The sequence shown here is derived from an EMBL/GenBank/DDBJ whole genome shotgun (WGS) entry which is preliminary data.</text>
</comment>
<comment type="subcellular location">
    <subcellularLocation>
        <location evidence="1">Nucleus</location>
    </subcellularLocation>
</comment>
<dbReference type="GO" id="GO:0031490">
    <property type="term" value="F:chromatin DNA binding"/>
    <property type="evidence" value="ECO:0007669"/>
    <property type="project" value="TreeGrafter"/>
</dbReference>
<evidence type="ECO:0000313" key="6">
    <source>
        <dbReference type="Proteomes" id="UP001281410"/>
    </source>
</evidence>
<keyword evidence="6" id="KW-1185">Reference proteome</keyword>
<dbReference type="GO" id="GO:0046872">
    <property type="term" value="F:metal ion binding"/>
    <property type="evidence" value="ECO:0007669"/>
    <property type="project" value="UniProtKB-KW"/>
</dbReference>
<evidence type="ECO:0000256" key="2">
    <source>
        <dbReference type="ARBA" id="ARBA00006801"/>
    </source>
</evidence>
<evidence type="ECO:0000313" key="5">
    <source>
        <dbReference type="EMBL" id="KAK3188882.1"/>
    </source>
</evidence>
<protein>
    <submittedName>
        <fullName evidence="5">Uncharacterized protein</fullName>
    </submittedName>
</protein>
<sequence>MLSKNHVIELVKKTEQIDISFGPKHAGSSSAQPCSYLYSVDDVNPSSNNLRKATSRDESKNYLYCPMAKCIRHEDFKHFQGHWINGEPIIMSKSFEVVPDPLMGALNLSTKFPHKGIKPDMRPMTNIAYGVTHVIRRGDSVTKLYCDMSDAVNVLTHALEESLTNM</sequence>
<reference evidence="5" key="1">
    <citation type="journal article" date="2023" name="Plant J.">
        <title>Genome sequences and population genomics provide insights into the demographic history, inbreeding, and mutation load of two 'living fossil' tree species of Dipteronia.</title>
        <authorList>
            <person name="Feng Y."/>
            <person name="Comes H.P."/>
            <person name="Chen J."/>
            <person name="Zhu S."/>
            <person name="Lu R."/>
            <person name="Zhang X."/>
            <person name="Li P."/>
            <person name="Qiu J."/>
            <person name="Olsen K.M."/>
            <person name="Qiu Y."/>
        </authorList>
    </citation>
    <scope>NUCLEOTIDE SEQUENCE</scope>
    <source>
        <strain evidence="5">NBL</strain>
    </source>
</reference>
<dbReference type="GO" id="GO:0032454">
    <property type="term" value="F:histone H3K9 demethylase activity"/>
    <property type="evidence" value="ECO:0007669"/>
    <property type="project" value="InterPro"/>
</dbReference>
<dbReference type="PANTHER" id="PTHR12549">
    <property type="entry name" value="JMJC DOMAIN-CONTAINING HISTONE DEMETHYLATION PROTEIN"/>
    <property type="match status" value="1"/>
</dbReference>
<organism evidence="5 6">
    <name type="scientific">Dipteronia sinensis</name>
    <dbReference type="NCBI Taxonomy" id="43782"/>
    <lineage>
        <taxon>Eukaryota</taxon>
        <taxon>Viridiplantae</taxon>
        <taxon>Streptophyta</taxon>
        <taxon>Embryophyta</taxon>
        <taxon>Tracheophyta</taxon>
        <taxon>Spermatophyta</taxon>
        <taxon>Magnoliopsida</taxon>
        <taxon>eudicotyledons</taxon>
        <taxon>Gunneridae</taxon>
        <taxon>Pentapetalae</taxon>
        <taxon>rosids</taxon>
        <taxon>malvids</taxon>
        <taxon>Sapindales</taxon>
        <taxon>Sapindaceae</taxon>
        <taxon>Hippocastanoideae</taxon>
        <taxon>Acereae</taxon>
        <taxon>Dipteronia</taxon>
    </lineage>
</organism>
<keyword evidence="4" id="KW-0539">Nucleus</keyword>
<evidence type="ECO:0000256" key="4">
    <source>
        <dbReference type="ARBA" id="ARBA00023242"/>
    </source>
</evidence>
<dbReference type="PANTHER" id="PTHR12549:SF11">
    <property type="entry name" value="LYSINE-SPECIFIC DEMETHYLASE JMJ25"/>
    <property type="match status" value="1"/>
</dbReference>